<keyword evidence="1" id="KW-0472">Membrane</keyword>
<keyword evidence="1" id="KW-1133">Transmembrane helix</keyword>
<feature type="transmembrane region" description="Helical" evidence="1">
    <location>
        <begin position="36"/>
        <end position="56"/>
    </location>
</feature>
<name>A0A699T9U4_TANCI</name>
<accession>A0A699T9U4</accession>
<feature type="non-terminal residue" evidence="2">
    <location>
        <position position="1"/>
    </location>
</feature>
<protein>
    <submittedName>
        <fullName evidence="2">Uncharacterized protein</fullName>
    </submittedName>
</protein>
<evidence type="ECO:0000313" key="2">
    <source>
        <dbReference type="EMBL" id="GFD06119.1"/>
    </source>
</evidence>
<evidence type="ECO:0000256" key="1">
    <source>
        <dbReference type="SAM" id="Phobius"/>
    </source>
</evidence>
<keyword evidence="1" id="KW-0812">Transmembrane</keyword>
<proteinExistence type="predicted"/>
<gene>
    <name evidence="2" type="ORF">Tci_878088</name>
</gene>
<sequence>ALDPTTPRYLRVAGEVATIRDLQAAATAATGQRFRLLRAGGLWVLKLMISLTRRLVPAPKEVFPPWQAAPLLDADVAIPMVVALFFVLLLVAMGIAIAGAFFMLVLLQYLLIAAGTRAGRPAAFGTFRRWLLGYSLVPATLPLLAFGLPTVRDNAG</sequence>
<dbReference type="EMBL" id="BKCJ011222722">
    <property type="protein sequence ID" value="GFD06119.1"/>
    <property type="molecule type" value="Genomic_DNA"/>
</dbReference>
<reference evidence="2" key="1">
    <citation type="journal article" date="2019" name="Sci. Rep.">
        <title>Draft genome of Tanacetum cinerariifolium, the natural source of mosquito coil.</title>
        <authorList>
            <person name="Yamashiro T."/>
            <person name="Shiraishi A."/>
            <person name="Satake H."/>
            <person name="Nakayama K."/>
        </authorList>
    </citation>
    <scope>NUCLEOTIDE SEQUENCE</scope>
</reference>
<comment type="caution">
    <text evidence="2">The sequence shown here is derived from an EMBL/GenBank/DDBJ whole genome shotgun (WGS) entry which is preliminary data.</text>
</comment>
<feature type="non-terminal residue" evidence="2">
    <location>
        <position position="156"/>
    </location>
</feature>
<feature type="transmembrane region" description="Helical" evidence="1">
    <location>
        <begin position="130"/>
        <end position="151"/>
    </location>
</feature>
<dbReference type="AlphaFoldDB" id="A0A699T9U4"/>
<feature type="transmembrane region" description="Helical" evidence="1">
    <location>
        <begin position="76"/>
        <end position="109"/>
    </location>
</feature>
<organism evidence="2">
    <name type="scientific">Tanacetum cinerariifolium</name>
    <name type="common">Dalmatian daisy</name>
    <name type="synonym">Chrysanthemum cinerariifolium</name>
    <dbReference type="NCBI Taxonomy" id="118510"/>
    <lineage>
        <taxon>Eukaryota</taxon>
        <taxon>Viridiplantae</taxon>
        <taxon>Streptophyta</taxon>
        <taxon>Embryophyta</taxon>
        <taxon>Tracheophyta</taxon>
        <taxon>Spermatophyta</taxon>
        <taxon>Magnoliopsida</taxon>
        <taxon>eudicotyledons</taxon>
        <taxon>Gunneridae</taxon>
        <taxon>Pentapetalae</taxon>
        <taxon>asterids</taxon>
        <taxon>campanulids</taxon>
        <taxon>Asterales</taxon>
        <taxon>Asteraceae</taxon>
        <taxon>Asteroideae</taxon>
        <taxon>Anthemideae</taxon>
        <taxon>Anthemidinae</taxon>
        <taxon>Tanacetum</taxon>
    </lineage>
</organism>